<feature type="signal peptide" evidence="1">
    <location>
        <begin position="1"/>
        <end position="19"/>
    </location>
</feature>
<protein>
    <recommendedName>
        <fullName evidence="4">Lipoprotein</fullName>
    </recommendedName>
</protein>
<gene>
    <name evidence="2" type="ORF">BC349_12520</name>
</gene>
<accession>A0ABR7MA09</accession>
<dbReference type="PROSITE" id="PS51257">
    <property type="entry name" value="PROKAR_LIPOPROTEIN"/>
    <property type="match status" value="1"/>
</dbReference>
<proteinExistence type="predicted"/>
<evidence type="ECO:0008006" key="4">
    <source>
        <dbReference type="Google" id="ProtNLM"/>
    </source>
</evidence>
<keyword evidence="3" id="KW-1185">Reference proteome</keyword>
<comment type="caution">
    <text evidence="2">The sequence shown here is derived from an EMBL/GenBank/DDBJ whole genome shotgun (WGS) entry which is preliminary data.</text>
</comment>
<organism evidence="2 3">
    <name type="scientific">Flavihumibacter stibioxidans</name>
    <dbReference type="NCBI Taxonomy" id="1834163"/>
    <lineage>
        <taxon>Bacteria</taxon>
        <taxon>Pseudomonadati</taxon>
        <taxon>Bacteroidota</taxon>
        <taxon>Chitinophagia</taxon>
        <taxon>Chitinophagales</taxon>
        <taxon>Chitinophagaceae</taxon>
        <taxon>Flavihumibacter</taxon>
    </lineage>
</organism>
<reference evidence="2 3" key="1">
    <citation type="submission" date="2016-07" db="EMBL/GenBank/DDBJ databases">
        <title>Genome analysis of Flavihumibacter stibioxidans YS-17.</title>
        <authorList>
            <person name="Shi K."/>
            <person name="Han Y."/>
            <person name="Wang G."/>
        </authorList>
    </citation>
    <scope>NUCLEOTIDE SEQUENCE [LARGE SCALE GENOMIC DNA]</scope>
    <source>
        <strain evidence="2 3">YS-17</strain>
    </source>
</reference>
<keyword evidence="1" id="KW-0732">Signal</keyword>
<name>A0ABR7MA09_9BACT</name>
<sequence length="212" mass="23496">MRSLLISSLLVVLAGCGSAYKTLQPAGGNRNCVEAFRPVFGSDLYKAQVEVAGKNLSGLLLIKTMEDGSTRVVFSTETGVKFFDFEFGVEGGFRAHYVMKKLDKKMVVNALRNDFDLVLMNGLGQGADRLMRREYKYYHGFQKGKKTAWYVTDADCAALQHAELGSRRQLLVDARLFAGEGKLFSGGGQAPDSVSIRHHNFNFNIALKKLDR</sequence>
<feature type="chain" id="PRO_5046186600" description="Lipoprotein" evidence="1">
    <location>
        <begin position="20"/>
        <end position="212"/>
    </location>
</feature>
<evidence type="ECO:0000313" key="3">
    <source>
        <dbReference type="Proteomes" id="UP000765802"/>
    </source>
</evidence>
<dbReference type="EMBL" id="MBUA01000023">
    <property type="protein sequence ID" value="MBC6491878.1"/>
    <property type="molecule type" value="Genomic_DNA"/>
</dbReference>
<evidence type="ECO:0000313" key="2">
    <source>
        <dbReference type="EMBL" id="MBC6491878.1"/>
    </source>
</evidence>
<dbReference type="Proteomes" id="UP000765802">
    <property type="component" value="Unassembled WGS sequence"/>
</dbReference>
<evidence type="ECO:0000256" key="1">
    <source>
        <dbReference type="SAM" id="SignalP"/>
    </source>
</evidence>